<feature type="transmembrane region" description="Helical" evidence="6">
    <location>
        <begin position="83"/>
        <end position="104"/>
    </location>
</feature>
<feature type="transmembrane region" description="Helical" evidence="6">
    <location>
        <begin position="116"/>
        <end position="133"/>
    </location>
</feature>
<reference evidence="8 9" key="1">
    <citation type="submission" date="2017-09" db="EMBL/GenBank/DDBJ databases">
        <title>Depth-based differentiation of microbial function through sediment-hosted aquifers and enrichment of novel symbionts in the deep terrestrial subsurface.</title>
        <authorList>
            <person name="Probst A.J."/>
            <person name="Ladd B."/>
            <person name="Jarett J.K."/>
            <person name="Geller-Mcgrath D.E."/>
            <person name="Sieber C.M."/>
            <person name="Emerson J.B."/>
            <person name="Anantharaman K."/>
            <person name="Thomas B.C."/>
            <person name="Malmstrom R."/>
            <person name="Stieglmeier M."/>
            <person name="Klingl A."/>
            <person name="Woyke T."/>
            <person name="Ryan C.M."/>
            <person name="Banfield J.F."/>
        </authorList>
    </citation>
    <scope>NUCLEOTIDE SEQUENCE [LARGE SCALE GENOMIC DNA]</scope>
    <source>
        <strain evidence="8">CG08_land_8_20_14_0_20_45_16</strain>
    </source>
</reference>
<proteinExistence type="predicted"/>
<feature type="transmembrane region" description="Helical" evidence="6">
    <location>
        <begin position="440"/>
        <end position="459"/>
    </location>
</feature>
<dbReference type="Proteomes" id="UP000231343">
    <property type="component" value="Unassembled WGS sequence"/>
</dbReference>
<dbReference type="InterPro" id="IPR011990">
    <property type="entry name" value="TPR-like_helical_dom_sf"/>
</dbReference>
<dbReference type="PANTHER" id="PTHR37422">
    <property type="entry name" value="TEICHURONIC ACID BIOSYNTHESIS PROTEIN TUAE"/>
    <property type="match status" value="1"/>
</dbReference>
<dbReference type="GO" id="GO:0016020">
    <property type="term" value="C:membrane"/>
    <property type="evidence" value="ECO:0007669"/>
    <property type="project" value="UniProtKB-SubCell"/>
</dbReference>
<gene>
    <name evidence="8" type="ORF">COT42_02955</name>
</gene>
<evidence type="ECO:0000256" key="4">
    <source>
        <dbReference type="ARBA" id="ARBA00023136"/>
    </source>
</evidence>
<dbReference type="PANTHER" id="PTHR37422:SF13">
    <property type="entry name" value="LIPOPOLYSACCHARIDE BIOSYNTHESIS PROTEIN PA4999-RELATED"/>
    <property type="match status" value="1"/>
</dbReference>
<evidence type="ECO:0000256" key="1">
    <source>
        <dbReference type="ARBA" id="ARBA00004141"/>
    </source>
</evidence>
<evidence type="ECO:0000313" key="8">
    <source>
        <dbReference type="EMBL" id="PIS30421.1"/>
    </source>
</evidence>
<evidence type="ECO:0000256" key="6">
    <source>
        <dbReference type="SAM" id="Phobius"/>
    </source>
</evidence>
<evidence type="ECO:0000256" key="2">
    <source>
        <dbReference type="ARBA" id="ARBA00022692"/>
    </source>
</evidence>
<feature type="domain" description="O-antigen ligase-related" evidence="7">
    <location>
        <begin position="282"/>
        <end position="448"/>
    </location>
</feature>
<keyword evidence="4 6" id="KW-0472">Membrane</keyword>
<organism evidence="8 9">
    <name type="scientific">Candidatus Saganbacteria bacterium CG08_land_8_20_14_0_20_45_16</name>
    <dbReference type="NCBI Taxonomy" id="2014293"/>
    <lineage>
        <taxon>Bacteria</taxon>
        <taxon>Bacillati</taxon>
        <taxon>Saganbacteria</taxon>
    </lineage>
</organism>
<dbReference type="SUPFAM" id="SSF48452">
    <property type="entry name" value="TPR-like"/>
    <property type="match status" value="1"/>
</dbReference>
<dbReference type="InterPro" id="IPR051533">
    <property type="entry name" value="WaaL-like"/>
</dbReference>
<feature type="transmembrane region" description="Helical" evidence="6">
    <location>
        <begin position="273"/>
        <end position="293"/>
    </location>
</feature>
<dbReference type="InterPro" id="IPR007016">
    <property type="entry name" value="O-antigen_ligase-rel_domated"/>
</dbReference>
<comment type="subcellular location">
    <subcellularLocation>
        <location evidence="1">Membrane</location>
        <topology evidence="1">Multi-pass membrane protein</topology>
    </subcellularLocation>
</comment>
<dbReference type="Pfam" id="PF04932">
    <property type="entry name" value="Wzy_C"/>
    <property type="match status" value="1"/>
</dbReference>
<feature type="transmembrane region" description="Helical" evidence="6">
    <location>
        <begin position="299"/>
        <end position="318"/>
    </location>
</feature>
<feature type="transmembrane region" description="Helical" evidence="6">
    <location>
        <begin position="142"/>
        <end position="159"/>
    </location>
</feature>
<feature type="repeat" description="TPR" evidence="5">
    <location>
        <begin position="807"/>
        <end position="840"/>
    </location>
</feature>
<dbReference type="EMBL" id="PEYM01000055">
    <property type="protein sequence ID" value="PIS30421.1"/>
    <property type="molecule type" value="Genomic_DNA"/>
</dbReference>
<dbReference type="Pfam" id="PF13181">
    <property type="entry name" value="TPR_8"/>
    <property type="match status" value="1"/>
</dbReference>
<protein>
    <recommendedName>
        <fullName evidence="7">O-antigen ligase-related domain-containing protein</fullName>
    </recommendedName>
</protein>
<feature type="transmembrane region" description="Helical" evidence="6">
    <location>
        <begin position="532"/>
        <end position="553"/>
    </location>
</feature>
<dbReference type="Pfam" id="PF14559">
    <property type="entry name" value="TPR_19"/>
    <property type="match status" value="1"/>
</dbReference>
<dbReference type="PROSITE" id="PS50005">
    <property type="entry name" value="TPR"/>
    <property type="match status" value="4"/>
</dbReference>
<feature type="transmembrane region" description="Helical" evidence="6">
    <location>
        <begin position="325"/>
        <end position="341"/>
    </location>
</feature>
<keyword evidence="2 6" id="KW-0812">Transmembrane</keyword>
<feature type="transmembrane region" description="Helical" evidence="6">
    <location>
        <begin position="52"/>
        <end position="71"/>
    </location>
</feature>
<evidence type="ECO:0000256" key="3">
    <source>
        <dbReference type="ARBA" id="ARBA00022989"/>
    </source>
</evidence>
<accession>A0A2H0XZU0</accession>
<feature type="transmembrane region" description="Helical" evidence="6">
    <location>
        <begin position="491"/>
        <end position="511"/>
    </location>
</feature>
<feature type="repeat" description="TPR" evidence="5">
    <location>
        <begin position="671"/>
        <end position="704"/>
    </location>
</feature>
<keyword evidence="5" id="KW-0802">TPR repeat</keyword>
<evidence type="ECO:0000313" key="9">
    <source>
        <dbReference type="Proteomes" id="UP000231343"/>
    </source>
</evidence>
<feature type="transmembrane region" description="Helical" evidence="6">
    <location>
        <begin position="217"/>
        <end position="241"/>
    </location>
</feature>
<sequence length="848" mass="95631">MKQKKDTRLPLWNRPESLDFLVELLILIVIFIMPTIFDRRLGIVFSGTKTAFMRLFGILLLSLWSIKLLVFRQHKFVRTVLDWPVVSYLLATTVATITSVHVYVSLAGFYGRYEGLTSWYLFGLFFFVVTNFVKSFDQLKRIIITILSASTLMAIYSIIQRHSLDPYMWGGVLTWQRVIGTIGQPNFLAAYILMAFFILLPFFLLSKNPLASKKQEWTNQILPLSCFLLPQIIFLFMLYSLQAYNVFAWYLGFSLITLTALLFSYTYQQLQPILLDVILGLCLVLNYICILYTQSRGGYMGLFVGGVVFFLVAGRQLILPNWKKLAVLGALIVLISGITMLRPEFSPFERFASEVTTKKVVAAGEEEHNLELKGAAGSRGETWKSAFRIIADYPVFGTGPEVLKMVFPRYETDLFRFKEAFHVKQDRCHNETFDVSVTKGLVTLFVYLWLLFLFFKVGVRKALVAPKAERFVLAGLLAGAVSYLVQNQFSFGVVAITSLFWIIWGLVMVVARGLSDEPASQGKPFSWDELPWLSLALVGLVTVVLIYFSFFSFRADIWFKSGKTNLELGRFPQAIDDLNKSLGVYPFEGGTISHLGIALINLAQSGHEPAKNINGAAQALKYGTLVDAYNADNFYILAKISLSASETGNLAALAQAEEYAIISLKIDPYYAEVYQVLAQIKERQGKLEEAANDLEQCFLINPNLVQPLQQLEALNRRRGKTMETLKVLEHALAKYRTNLVFLENIGRINLEFGQIEAALSVAQRMITLDPASAAAYLIRGIAEARQGKTEQAFLDFQQVIMFEPENISAHGELGKIYLRQGNKERAKEEFGQMLVIDPSSAAAKELLR</sequence>
<feature type="transmembrane region" description="Helical" evidence="6">
    <location>
        <begin position="20"/>
        <end position="37"/>
    </location>
</feature>
<dbReference type="Gene3D" id="1.25.40.10">
    <property type="entry name" value="Tetratricopeptide repeat domain"/>
    <property type="match status" value="1"/>
</dbReference>
<keyword evidence="3 6" id="KW-1133">Transmembrane helix</keyword>
<dbReference type="SMART" id="SM00028">
    <property type="entry name" value="TPR"/>
    <property type="match status" value="5"/>
</dbReference>
<name>A0A2H0XZU0_UNCSA</name>
<comment type="caution">
    <text evidence="8">The sequence shown here is derived from an EMBL/GenBank/DDBJ whole genome shotgun (WGS) entry which is preliminary data.</text>
</comment>
<evidence type="ECO:0000259" key="7">
    <source>
        <dbReference type="Pfam" id="PF04932"/>
    </source>
</evidence>
<dbReference type="InterPro" id="IPR019734">
    <property type="entry name" value="TPR_rpt"/>
</dbReference>
<feature type="transmembrane region" description="Helical" evidence="6">
    <location>
        <begin position="247"/>
        <end position="266"/>
    </location>
</feature>
<feature type="repeat" description="TPR" evidence="5">
    <location>
        <begin position="555"/>
        <end position="588"/>
    </location>
</feature>
<dbReference type="AlphaFoldDB" id="A0A2H0XZU0"/>
<evidence type="ECO:0000256" key="5">
    <source>
        <dbReference type="PROSITE-ProRule" id="PRU00339"/>
    </source>
</evidence>
<feature type="transmembrane region" description="Helical" evidence="6">
    <location>
        <begin position="187"/>
        <end position="205"/>
    </location>
</feature>
<feature type="repeat" description="TPR" evidence="5">
    <location>
        <begin position="773"/>
        <end position="806"/>
    </location>
</feature>